<reference evidence="1" key="1">
    <citation type="submission" date="2018-05" db="EMBL/GenBank/DDBJ databases">
        <authorList>
            <person name="Lanie J.A."/>
            <person name="Ng W.-L."/>
            <person name="Kazmierczak K.M."/>
            <person name="Andrzejewski T.M."/>
            <person name="Davidsen T.M."/>
            <person name="Wayne K.J."/>
            <person name="Tettelin H."/>
            <person name="Glass J.I."/>
            <person name="Rusch D."/>
            <person name="Podicherti R."/>
            <person name="Tsui H.-C.T."/>
            <person name="Winkler M.E."/>
        </authorList>
    </citation>
    <scope>NUCLEOTIDE SEQUENCE</scope>
</reference>
<dbReference type="EMBL" id="UINC01170502">
    <property type="protein sequence ID" value="SVD74573.1"/>
    <property type="molecule type" value="Genomic_DNA"/>
</dbReference>
<proteinExistence type="predicted"/>
<protein>
    <submittedName>
        <fullName evidence="1">Uncharacterized protein</fullName>
    </submittedName>
</protein>
<accession>A0A382XUA7</accession>
<feature type="non-terminal residue" evidence="1">
    <location>
        <position position="57"/>
    </location>
</feature>
<name>A0A382XUA7_9ZZZZ</name>
<organism evidence="1">
    <name type="scientific">marine metagenome</name>
    <dbReference type="NCBI Taxonomy" id="408172"/>
    <lineage>
        <taxon>unclassified sequences</taxon>
        <taxon>metagenomes</taxon>
        <taxon>ecological metagenomes</taxon>
    </lineage>
</organism>
<dbReference type="AlphaFoldDB" id="A0A382XUA7"/>
<evidence type="ECO:0000313" key="1">
    <source>
        <dbReference type="EMBL" id="SVD74573.1"/>
    </source>
</evidence>
<gene>
    <name evidence="1" type="ORF">METZ01_LOCUS427427</name>
</gene>
<sequence length="57" mass="6027">MKGTPMIDLLSIARTESAGGDLLSELSVLFEPADIKPDGYPDSVVWKGGNHDGTINP</sequence>